<dbReference type="HOGENOM" id="CLU_3421557_0_0_1"/>
<evidence type="ECO:0000313" key="2">
    <source>
        <dbReference type="Proteomes" id="UP000015104"/>
    </source>
</evidence>
<evidence type="ECO:0000313" key="1">
    <source>
        <dbReference type="EnsemblMetazoa" id="tetur17g03770.1"/>
    </source>
</evidence>
<proteinExistence type="predicted"/>
<dbReference type="AlphaFoldDB" id="T1KQD8"/>
<protein>
    <submittedName>
        <fullName evidence="1">Uncharacterized protein</fullName>
    </submittedName>
</protein>
<dbReference type="EMBL" id="CAEY01000349">
    <property type="status" value="NOT_ANNOTATED_CDS"/>
    <property type="molecule type" value="Genomic_DNA"/>
</dbReference>
<organism evidence="1 2">
    <name type="scientific">Tetranychus urticae</name>
    <name type="common">Two-spotted spider mite</name>
    <dbReference type="NCBI Taxonomy" id="32264"/>
    <lineage>
        <taxon>Eukaryota</taxon>
        <taxon>Metazoa</taxon>
        <taxon>Ecdysozoa</taxon>
        <taxon>Arthropoda</taxon>
        <taxon>Chelicerata</taxon>
        <taxon>Arachnida</taxon>
        <taxon>Acari</taxon>
        <taxon>Acariformes</taxon>
        <taxon>Trombidiformes</taxon>
        <taxon>Prostigmata</taxon>
        <taxon>Eleutherengona</taxon>
        <taxon>Raphignathae</taxon>
        <taxon>Tetranychoidea</taxon>
        <taxon>Tetranychidae</taxon>
        <taxon>Tetranychus</taxon>
    </lineage>
</organism>
<dbReference type="Proteomes" id="UP000015104">
    <property type="component" value="Unassembled WGS sequence"/>
</dbReference>
<dbReference type="EnsemblMetazoa" id="tetur17g03770.1">
    <property type="protein sequence ID" value="tetur17g03770.1"/>
    <property type="gene ID" value="tetur17g03770"/>
</dbReference>
<reference evidence="1" key="2">
    <citation type="submission" date="2015-06" db="UniProtKB">
        <authorList>
            <consortium name="EnsemblMetazoa"/>
        </authorList>
    </citation>
    <scope>IDENTIFICATION</scope>
</reference>
<keyword evidence="2" id="KW-1185">Reference proteome</keyword>
<name>T1KQD8_TETUR</name>
<accession>T1KQD8</accession>
<reference evidence="2" key="1">
    <citation type="submission" date="2011-08" db="EMBL/GenBank/DDBJ databases">
        <authorList>
            <person name="Rombauts S."/>
        </authorList>
    </citation>
    <scope>NUCLEOTIDE SEQUENCE</scope>
    <source>
        <strain evidence="2">London</strain>
    </source>
</reference>
<sequence length="24" mass="2941">MDKLPTFNPHLYSTKAIERLKQYF</sequence>